<comment type="caution">
    <text evidence="2">The sequence shown here is derived from an EMBL/GenBank/DDBJ whole genome shotgun (WGS) entry which is preliminary data.</text>
</comment>
<dbReference type="PANTHER" id="PTHR43265">
    <property type="entry name" value="ESTERASE ESTD"/>
    <property type="match status" value="1"/>
</dbReference>
<dbReference type="SUPFAM" id="SSF53474">
    <property type="entry name" value="alpha/beta-Hydrolases"/>
    <property type="match status" value="1"/>
</dbReference>
<dbReference type="Proteomes" id="UP001501757">
    <property type="component" value="Unassembled WGS sequence"/>
</dbReference>
<evidence type="ECO:0000313" key="3">
    <source>
        <dbReference type="Proteomes" id="UP001501757"/>
    </source>
</evidence>
<feature type="domain" description="PDZ" evidence="1">
    <location>
        <begin position="3"/>
        <end position="58"/>
    </location>
</feature>
<organism evidence="2 3">
    <name type="scientific">Bowmanella denitrificans</name>
    <dbReference type="NCBI Taxonomy" id="366582"/>
    <lineage>
        <taxon>Bacteria</taxon>
        <taxon>Pseudomonadati</taxon>
        <taxon>Pseudomonadota</taxon>
        <taxon>Gammaproteobacteria</taxon>
        <taxon>Alteromonadales</taxon>
        <taxon>Alteromonadaceae</taxon>
        <taxon>Bowmanella</taxon>
    </lineage>
</organism>
<dbReference type="InterPro" id="IPR053145">
    <property type="entry name" value="AB_hydrolase_Est10"/>
</dbReference>
<dbReference type="EMBL" id="BAAAEI010000006">
    <property type="protein sequence ID" value="GAA0345395.1"/>
    <property type="molecule type" value="Genomic_DNA"/>
</dbReference>
<gene>
    <name evidence="2" type="ORF">GCM10009092_07340</name>
</gene>
<dbReference type="InterPro" id="IPR001478">
    <property type="entry name" value="PDZ"/>
</dbReference>
<protein>
    <recommendedName>
        <fullName evidence="1">PDZ domain-containing protein</fullName>
    </recommendedName>
</protein>
<proteinExistence type="predicted"/>
<dbReference type="PANTHER" id="PTHR43265:SF1">
    <property type="entry name" value="ESTERASE ESTD"/>
    <property type="match status" value="1"/>
</dbReference>
<reference evidence="2 3" key="1">
    <citation type="journal article" date="2019" name="Int. J. Syst. Evol. Microbiol.">
        <title>The Global Catalogue of Microorganisms (GCM) 10K type strain sequencing project: providing services to taxonomists for standard genome sequencing and annotation.</title>
        <authorList>
            <consortium name="The Broad Institute Genomics Platform"/>
            <consortium name="The Broad Institute Genome Sequencing Center for Infectious Disease"/>
            <person name="Wu L."/>
            <person name="Ma J."/>
        </authorList>
    </citation>
    <scope>NUCLEOTIDE SEQUENCE [LARGE SCALE GENOMIC DNA]</scope>
    <source>
        <strain evidence="2 3">JCM 13378</strain>
    </source>
</reference>
<dbReference type="Gene3D" id="2.30.42.10">
    <property type="match status" value="1"/>
</dbReference>
<evidence type="ECO:0000259" key="1">
    <source>
        <dbReference type="Pfam" id="PF13180"/>
    </source>
</evidence>
<dbReference type="InterPro" id="IPR029058">
    <property type="entry name" value="AB_hydrolase_fold"/>
</dbReference>
<evidence type="ECO:0000313" key="2">
    <source>
        <dbReference type="EMBL" id="GAA0345395.1"/>
    </source>
</evidence>
<dbReference type="Gene3D" id="3.40.50.1820">
    <property type="entry name" value="alpha/beta hydrolase"/>
    <property type="match status" value="1"/>
</dbReference>
<dbReference type="InterPro" id="IPR036034">
    <property type="entry name" value="PDZ_sf"/>
</dbReference>
<dbReference type="Pfam" id="PF13180">
    <property type="entry name" value="PDZ_2"/>
    <property type="match status" value="1"/>
</dbReference>
<keyword evidence="3" id="KW-1185">Reference proteome</keyword>
<name>A0ABN0WS60_9ALTE</name>
<sequence>MVSNSTAAHLGLQQGDQLVSLNKVNVTDFDQLVSQISKLKSGDALTIEILRDTKLLTLQGPLYPKPYEVSDAAYVSYEEVEFNHHRLRTIVHVPRSLKPGEKAPAIFYIQGYTCDSIDMGLFPKSALSQLVRQFSQAGFIVFRVEKPGIGDSRSTEQCTKMNFTDESEGFIQALRALKARQNVNANAVYLWGHSIGVLHSAVVANQEKVAGIIGYGGVSKPWYDYLLDVYRHQSVSHFAVPVKQAEHNTRLVQPFLHLWLNSNITWPKVLAAQASKPALTANLLPVQNEQVFNRHFSYFRDLNRYDFAKLWRQSVTPVLMLHGSLDIQAINSHWAFDIVNTNGLVQSAAFIIDGAEHAMLHYQNGQQYRLARQRGEFNPMIAGDNFDRRIAEKTLSWIQSLRWKRVRPIM</sequence>
<accession>A0ABN0WS60</accession>